<evidence type="ECO:0000313" key="4">
    <source>
        <dbReference type="Proteomes" id="UP000594263"/>
    </source>
</evidence>
<feature type="region of interest" description="Disordered" evidence="2">
    <location>
        <begin position="512"/>
        <end position="532"/>
    </location>
</feature>
<proteinExistence type="predicted"/>
<sequence>MESLRPKYIHAAAAAATRSYEPGNMKTDPADEHEFLQKGKPIWSRKSVKAGPSTPVHPWTIHKEAAAHDNPTFVKLNPSASSPSAPPKNPSLSPVSARKLAAALWEFQFFAPLGGKMHRGSSAHQAPPRLRRGETDKDKGVDHPAEDLFPDQPETASSLKRHIAAALMRHHRSMDKHKVSQQPLSPASYSSSMEITRYNPIIPPSPTSSLELKGRIGESSYSLKTSTELLKVLNRIWSLEEQHASSVSLIKALRMELHNARSKIKELVRDQQADRLEIEELVKQITEDKVIRKNKEQDRAIQSTRDELEKERQLRKRSESLHRKLAHELIEAKSSFSDALKELDRERTSRVLLEGLCDEFAKGIKDYELEVHALRQKLPEKERSNGPDRDRLILHVSEAWIDERMQMKIREAQTGSMEKYSVVDKLRPEVEKFLRARHSRPSEIAGQKLNRNSRESRLRRSSMESVPMNDVVSGPQDVGDEDSVDGDSHCFELNKPAHDNKRSEGVLAEGLASTSHADQKPVHRERMKSRNPADLQVKFEEQMSWAVSNEDNDYQLRDAEEEHAEKLKPGRAGGSQKSEICATAEDGSYTMLSHGNQESSSNYTIEHLIRNQQLMSEGGSMHLKKDPRDTSSYRKRASPVRQWMSRQAPSDPNTAESSSKNAPGVKENTLKAKLLEARMKGQRSRLKGP</sequence>
<dbReference type="PANTHER" id="PTHR31071">
    <property type="entry name" value="GB|AAF24581.1"/>
    <property type="match status" value="1"/>
</dbReference>
<dbReference type="AlphaFoldDB" id="A0A7N0UVM9"/>
<dbReference type="InterPro" id="IPR043424">
    <property type="entry name" value="BLT-like"/>
</dbReference>
<feature type="region of interest" description="Disordered" evidence="2">
    <location>
        <begin position="441"/>
        <end position="483"/>
    </location>
</feature>
<dbReference type="EnsemblPlants" id="Kaladp0088s0121.1.v1.1">
    <property type="protein sequence ID" value="Kaladp0088s0121.1.v1.1"/>
    <property type="gene ID" value="Kaladp0088s0121.v1.1"/>
</dbReference>
<feature type="compositionally biased region" description="Polar residues" evidence="2">
    <location>
        <begin position="644"/>
        <end position="661"/>
    </location>
</feature>
<evidence type="ECO:0000313" key="3">
    <source>
        <dbReference type="EnsemblPlants" id="Kaladp0088s0121.2.v1.1"/>
    </source>
</evidence>
<organism evidence="3 4">
    <name type="scientific">Kalanchoe fedtschenkoi</name>
    <name type="common">Lavender scallops</name>
    <name type="synonym">South American air plant</name>
    <dbReference type="NCBI Taxonomy" id="63787"/>
    <lineage>
        <taxon>Eukaryota</taxon>
        <taxon>Viridiplantae</taxon>
        <taxon>Streptophyta</taxon>
        <taxon>Embryophyta</taxon>
        <taxon>Tracheophyta</taxon>
        <taxon>Spermatophyta</taxon>
        <taxon>Magnoliopsida</taxon>
        <taxon>eudicotyledons</taxon>
        <taxon>Gunneridae</taxon>
        <taxon>Pentapetalae</taxon>
        <taxon>Saxifragales</taxon>
        <taxon>Crassulaceae</taxon>
        <taxon>Kalanchoe</taxon>
    </lineage>
</organism>
<evidence type="ECO:0000256" key="2">
    <source>
        <dbReference type="SAM" id="MobiDB-lite"/>
    </source>
</evidence>
<feature type="region of interest" description="Disordered" evidence="2">
    <location>
        <begin position="72"/>
        <end position="94"/>
    </location>
</feature>
<dbReference type="Proteomes" id="UP000594263">
    <property type="component" value="Unplaced"/>
</dbReference>
<feature type="compositionally biased region" description="Basic and acidic residues" evidence="2">
    <location>
        <begin position="131"/>
        <end position="146"/>
    </location>
</feature>
<feature type="coiled-coil region" evidence="1">
    <location>
        <begin position="294"/>
        <end position="321"/>
    </location>
</feature>
<reference evidence="3" key="1">
    <citation type="submission" date="2021-01" db="UniProtKB">
        <authorList>
            <consortium name="EnsemblPlants"/>
        </authorList>
    </citation>
    <scope>IDENTIFICATION</scope>
</reference>
<dbReference type="EnsemblPlants" id="Kaladp0088s0121.2.v1.1">
    <property type="protein sequence ID" value="Kaladp0088s0121.2.v1.1"/>
    <property type="gene ID" value="Kaladp0088s0121.v1.1"/>
</dbReference>
<dbReference type="Gramene" id="Kaladp0088s0121.2.v1.1">
    <property type="protein sequence ID" value="Kaladp0088s0121.2.v1.1"/>
    <property type="gene ID" value="Kaladp0088s0121.v1.1"/>
</dbReference>
<feature type="compositionally biased region" description="Basic and acidic residues" evidence="2">
    <location>
        <begin position="623"/>
        <end position="632"/>
    </location>
</feature>
<feature type="compositionally biased region" description="Basic and acidic residues" evidence="2">
    <location>
        <begin position="452"/>
        <end position="462"/>
    </location>
</feature>
<feature type="region of interest" description="Disordered" evidence="2">
    <location>
        <begin position="117"/>
        <end position="153"/>
    </location>
</feature>
<keyword evidence="4" id="KW-1185">Reference proteome</keyword>
<protein>
    <submittedName>
        <fullName evidence="3">Uncharacterized protein</fullName>
    </submittedName>
</protein>
<dbReference type="OMA" id="EYQFDKS"/>
<name>A0A7N0UVM9_KALFE</name>
<dbReference type="PANTHER" id="PTHR31071:SF59">
    <property type="entry name" value="INTRACELLULAR PROTEIN TRANSPORTER USO1-LIKE PROTEIN"/>
    <property type="match status" value="1"/>
</dbReference>
<accession>A0A7N0UVM9</accession>
<keyword evidence="1" id="KW-0175">Coiled coil</keyword>
<evidence type="ECO:0000256" key="1">
    <source>
        <dbReference type="SAM" id="Coils"/>
    </source>
</evidence>
<dbReference type="Gramene" id="Kaladp0088s0121.1.v1.1">
    <property type="protein sequence ID" value="Kaladp0088s0121.1.v1.1"/>
    <property type="gene ID" value="Kaladp0088s0121.v1.1"/>
</dbReference>
<feature type="region of interest" description="Disordered" evidence="2">
    <location>
        <begin position="615"/>
        <end position="669"/>
    </location>
</feature>